<dbReference type="AlphaFoldDB" id="A0A9X0AZQ1"/>
<dbReference type="PANTHER" id="PTHR33112">
    <property type="entry name" value="DOMAIN PROTEIN, PUTATIVE-RELATED"/>
    <property type="match status" value="1"/>
</dbReference>
<dbReference type="EMBL" id="JAPEIS010000001">
    <property type="protein sequence ID" value="KAJ8071680.1"/>
    <property type="molecule type" value="Genomic_DNA"/>
</dbReference>
<comment type="caution">
    <text evidence="1">The sequence shown here is derived from an EMBL/GenBank/DDBJ whole genome shotgun (WGS) entry which is preliminary data.</text>
</comment>
<dbReference type="OrthoDB" id="5347061at2759"/>
<evidence type="ECO:0000313" key="2">
    <source>
        <dbReference type="Proteomes" id="UP001152300"/>
    </source>
</evidence>
<evidence type="ECO:0000313" key="1">
    <source>
        <dbReference type="EMBL" id="KAJ8071680.1"/>
    </source>
</evidence>
<keyword evidence="2" id="KW-1185">Reference proteome</keyword>
<accession>A0A9X0AZQ1</accession>
<dbReference type="Proteomes" id="UP001152300">
    <property type="component" value="Unassembled WGS sequence"/>
</dbReference>
<name>A0A9X0AZQ1_9HELO</name>
<sequence length="159" mass="18060">MKGEDKLPALSTIAHEYHQRLKTARGKYLAGLWMEDFLSQILWFSEVWKNSKRPSCYFGPSWLWASVNGIVSYPSGANNGPFSLDVLHVSTDLDEINPFGKVKGGGLTSREFTRTAKIYQNGPVCYVSHYLRSLPYGWELDLAAHYEPTIYLDTYKDAT</sequence>
<organism evidence="1 2">
    <name type="scientific">Sclerotinia nivalis</name>
    <dbReference type="NCBI Taxonomy" id="352851"/>
    <lineage>
        <taxon>Eukaryota</taxon>
        <taxon>Fungi</taxon>
        <taxon>Dikarya</taxon>
        <taxon>Ascomycota</taxon>
        <taxon>Pezizomycotina</taxon>
        <taxon>Leotiomycetes</taxon>
        <taxon>Helotiales</taxon>
        <taxon>Sclerotiniaceae</taxon>
        <taxon>Sclerotinia</taxon>
    </lineage>
</organism>
<proteinExistence type="predicted"/>
<dbReference type="PANTHER" id="PTHR33112:SF16">
    <property type="entry name" value="HETEROKARYON INCOMPATIBILITY DOMAIN-CONTAINING PROTEIN"/>
    <property type="match status" value="1"/>
</dbReference>
<reference evidence="1" key="1">
    <citation type="submission" date="2022-11" db="EMBL/GenBank/DDBJ databases">
        <title>Genome Resource of Sclerotinia nivalis Strain SnTB1, a Plant Pathogen Isolated from American Ginseng.</title>
        <authorList>
            <person name="Fan S."/>
        </authorList>
    </citation>
    <scope>NUCLEOTIDE SEQUENCE</scope>
    <source>
        <strain evidence="1">SnTB1</strain>
    </source>
</reference>
<protein>
    <submittedName>
        <fullName evidence="1">Uncharacterized protein</fullName>
    </submittedName>
</protein>
<gene>
    <name evidence="1" type="ORF">OCU04_001999</name>
</gene>